<reference evidence="2 3" key="1">
    <citation type="submission" date="2024-04" db="EMBL/GenBank/DDBJ databases">
        <authorList>
            <person name="Fracassetti M."/>
        </authorList>
    </citation>
    <scope>NUCLEOTIDE SEQUENCE [LARGE SCALE GENOMIC DNA]</scope>
</reference>
<evidence type="ECO:0000313" key="2">
    <source>
        <dbReference type="EMBL" id="CAL1394116.1"/>
    </source>
</evidence>
<dbReference type="AlphaFoldDB" id="A0AAV2F776"/>
<keyword evidence="3" id="KW-1185">Reference proteome</keyword>
<proteinExistence type="predicted"/>
<dbReference type="EMBL" id="OZ034819">
    <property type="protein sequence ID" value="CAL1394116.1"/>
    <property type="molecule type" value="Genomic_DNA"/>
</dbReference>
<sequence>MVHRVSPVGRIRLRLKTSRAAEEGFCHCPGGGGPSGGRGMAEELGGGSAATPATGVWEARRTRVEADWGGRVLQRRRHGVVKEAESRVATRRFGEGEAAGELRSEKQVGLEAWRGR</sequence>
<organism evidence="2 3">
    <name type="scientific">Linum trigynum</name>
    <dbReference type="NCBI Taxonomy" id="586398"/>
    <lineage>
        <taxon>Eukaryota</taxon>
        <taxon>Viridiplantae</taxon>
        <taxon>Streptophyta</taxon>
        <taxon>Embryophyta</taxon>
        <taxon>Tracheophyta</taxon>
        <taxon>Spermatophyta</taxon>
        <taxon>Magnoliopsida</taxon>
        <taxon>eudicotyledons</taxon>
        <taxon>Gunneridae</taxon>
        <taxon>Pentapetalae</taxon>
        <taxon>rosids</taxon>
        <taxon>fabids</taxon>
        <taxon>Malpighiales</taxon>
        <taxon>Linaceae</taxon>
        <taxon>Linum</taxon>
    </lineage>
</organism>
<feature type="region of interest" description="Disordered" evidence="1">
    <location>
        <begin position="92"/>
        <end position="116"/>
    </location>
</feature>
<accession>A0AAV2F776</accession>
<name>A0AAV2F776_9ROSI</name>
<gene>
    <name evidence="2" type="ORF">LTRI10_LOCUS34638</name>
</gene>
<evidence type="ECO:0000256" key="1">
    <source>
        <dbReference type="SAM" id="MobiDB-lite"/>
    </source>
</evidence>
<dbReference type="Proteomes" id="UP001497516">
    <property type="component" value="Chromosome 6"/>
</dbReference>
<evidence type="ECO:0000313" key="3">
    <source>
        <dbReference type="Proteomes" id="UP001497516"/>
    </source>
</evidence>
<protein>
    <submittedName>
        <fullName evidence="2">Uncharacterized protein</fullName>
    </submittedName>
</protein>
<feature type="compositionally biased region" description="Gly residues" evidence="1">
    <location>
        <begin position="29"/>
        <end position="48"/>
    </location>
</feature>
<feature type="region of interest" description="Disordered" evidence="1">
    <location>
        <begin position="28"/>
        <end position="54"/>
    </location>
</feature>